<reference evidence="2" key="1">
    <citation type="journal article" date="2023" name="Nat. Plants">
        <title>Single-cell RNA sequencing provides a high-resolution roadmap for understanding the multicellular compartmentation of specialized metabolism.</title>
        <authorList>
            <person name="Sun S."/>
            <person name="Shen X."/>
            <person name="Li Y."/>
            <person name="Li Y."/>
            <person name="Wang S."/>
            <person name="Li R."/>
            <person name="Zhang H."/>
            <person name="Shen G."/>
            <person name="Guo B."/>
            <person name="Wei J."/>
            <person name="Xu J."/>
            <person name="St-Pierre B."/>
            <person name="Chen S."/>
            <person name="Sun C."/>
        </authorList>
    </citation>
    <scope>NUCLEOTIDE SEQUENCE [LARGE SCALE GENOMIC DNA]</scope>
</reference>
<dbReference type="Proteomes" id="UP001060085">
    <property type="component" value="Linkage Group LG03"/>
</dbReference>
<keyword evidence="2" id="KW-1185">Reference proteome</keyword>
<protein>
    <submittedName>
        <fullName evidence="1">Uncharacterized protein</fullName>
    </submittedName>
</protein>
<accession>A0ACC0BHI8</accession>
<evidence type="ECO:0000313" key="1">
    <source>
        <dbReference type="EMBL" id="KAI5672092.1"/>
    </source>
</evidence>
<organism evidence="1 2">
    <name type="scientific">Catharanthus roseus</name>
    <name type="common">Madagascar periwinkle</name>
    <name type="synonym">Vinca rosea</name>
    <dbReference type="NCBI Taxonomy" id="4058"/>
    <lineage>
        <taxon>Eukaryota</taxon>
        <taxon>Viridiplantae</taxon>
        <taxon>Streptophyta</taxon>
        <taxon>Embryophyta</taxon>
        <taxon>Tracheophyta</taxon>
        <taxon>Spermatophyta</taxon>
        <taxon>Magnoliopsida</taxon>
        <taxon>eudicotyledons</taxon>
        <taxon>Gunneridae</taxon>
        <taxon>Pentapetalae</taxon>
        <taxon>asterids</taxon>
        <taxon>lamiids</taxon>
        <taxon>Gentianales</taxon>
        <taxon>Apocynaceae</taxon>
        <taxon>Rauvolfioideae</taxon>
        <taxon>Vinceae</taxon>
        <taxon>Catharanthinae</taxon>
        <taxon>Catharanthus</taxon>
    </lineage>
</organism>
<gene>
    <name evidence="1" type="ORF">M9H77_12456</name>
</gene>
<evidence type="ECO:0000313" key="2">
    <source>
        <dbReference type="Proteomes" id="UP001060085"/>
    </source>
</evidence>
<comment type="caution">
    <text evidence="1">The sequence shown here is derived from an EMBL/GenBank/DDBJ whole genome shotgun (WGS) entry which is preliminary data.</text>
</comment>
<proteinExistence type="predicted"/>
<sequence length="214" mass="24179">MLKKKSKLNDASTHVLGEECSAILINKEKLHQKLEDPVSFSFPCTISSFSVDKALGDLGASINVMSYSMCKKLGLGKPRPVRMSINLADKSVKHPKWVIEDVLIKVKDFVFPVDFVILDMEEDIDFPIILGRPFLCTSRALIDMEKGKLILGVRENDIVFKFPLNPTPHFQSQDTLFYINHTTQEVSLPLQKTHPKQDDSLKKSKKKGRLSPLN</sequence>
<name>A0ACC0BHI8_CATRO</name>
<dbReference type="EMBL" id="CM044703">
    <property type="protein sequence ID" value="KAI5672092.1"/>
    <property type="molecule type" value="Genomic_DNA"/>
</dbReference>